<feature type="repeat" description="PPR" evidence="3">
    <location>
        <begin position="252"/>
        <end position="286"/>
    </location>
</feature>
<accession>A0A7N0VEI1</accession>
<feature type="repeat" description="PPR" evidence="3">
    <location>
        <begin position="217"/>
        <end position="251"/>
    </location>
</feature>
<feature type="repeat" description="PPR" evidence="3">
    <location>
        <begin position="322"/>
        <end position="356"/>
    </location>
</feature>
<dbReference type="Pfam" id="PF01535">
    <property type="entry name" value="PPR"/>
    <property type="match status" value="3"/>
</dbReference>
<dbReference type="InterPro" id="IPR002885">
    <property type="entry name" value="PPR_rpt"/>
</dbReference>
<evidence type="ECO:0000256" key="4">
    <source>
        <dbReference type="SAM" id="MobiDB-lite"/>
    </source>
</evidence>
<keyword evidence="2" id="KW-0677">Repeat</keyword>
<feature type="region of interest" description="Disordered" evidence="4">
    <location>
        <begin position="1"/>
        <end position="43"/>
    </location>
</feature>
<dbReference type="InterPro" id="IPR011990">
    <property type="entry name" value="TPR-like_helical_dom_sf"/>
</dbReference>
<comment type="similarity">
    <text evidence="1">Belongs to the PPR family. P subfamily.</text>
</comment>
<evidence type="ECO:0000313" key="6">
    <source>
        <dbReference type="Proteomes" id="UP000594263"/>
    </source>
</evidence>
<organism evidence="5 6">
    <name type="scientific">Kalanchoe fedtschenkoi</name>
    <name type="common">Lavender scallops</name>
    <name type="synonym">South American air plant</name>
    <dbReference type="NCBI Taxonomy" id="63787"/>
    <lineage>
        <taxon>Eukaryota</taxon>
        <taxon>Viridiplantae</taxon>
        <taxon>Streptophyta</taxon>
        <taxon>Embryophyta</taxon>
        <taxon>Tracheophyta</taxon>
        <taxon>Spermatophyta</taxon>
        <taxon>Magnoliopsida</taxon>
        <taxon>eudicotyledons</taxon>
        <taxon>Gunneridae</taxon>
        <taxon>Pentapetalae</taxon>
        <taxon>Saxifragales</taxon>
        <taxon>Crassulaceae</taxon>
        <taxon>Kalanchoe</taxon>
    </lineage>
</organism>
<dbReference type="SUPFAM" id="SSF48452">
    <property type="entry name" value="TPR-like"/>
    <property type="match status" value="1"/>
</dbReference>
<dbReference type="AlphaFoldDB" id="A0A7N0VEI1"/>
<dbReference type="OMA" id="HWMIEDG"/>
<dbReference type="InterPro" id="IPR050872">
    <property type="entry name" value="PPR_P_subfamily"/>
</dbReference>
<feature type="repeat" description="PPR" evidence="3">
    <location>
        <begin position="287"/>
        <end position="321"/>
    </location>
</feature>
<feature type="repeat" description="PPR" evidence="3">
    <location>
        <begin position="497"/>
        <end position="531"/>
    </location>
</feature>
<reference evidence="5" key="1">
    <citation type="submission" date="2021-01" db="UniProtKB">
        <authorList>
            <consortium name="EnsemblPlants"/>
        </authorList>
    </citation>
    <scope>IDENTIFICATION</scope>
</reference>
<dbReference type="Pfam" id="PF12854">
    <property type="entry name" value="PPR_1"/>
    <property type="match status" value="1"/>
</dbReference>
<sequence>MSRAPASLQSLAKSSRNRIRDSRHVTSLAPRPPPRAGPLQTVTNPQSSFLQNPLYNFLPENRNPNNVVSLICARLKRGSAKVTTFEEDMKDLIPHVGCREVSRVLLRCQSDANTALDFFNWVKGEIGVELSIQNYCIIVLVLVWCKKFSEGMRFLNEMVVLEFSGGDVFDSLLSCSGECVFDEVVFDMVIKAYVKVGKVRDAYVAFGKMGELGFAPNVVAVNCLLNGLARARRDDRCWEVYEEMERIGVGANAFTFNILIRVLCRNGDSSRVNTFLDRMEDEGFDPDGVTYNTLINGYCRRGKLLDALYLYKIMCVRGVMPDLVTYTALMNGHCKVGNPAEAHQLLKTAVERGLSPDIVMYNTLIAGYCKEGKMTDAKALLHSVLGSGVRPDDFTVRVLVEGYVRIGRLVSALNLVEELHRFKLPVPHDVYKFLIVSLCKEDRPFAAKNLFDRSFGDGYKPDDETYSGLISALCRNGRIDDALLLKDDMVYKNCVLNLEAYSAMIGCLSRKGRADEANKVMQNMVESCVRPDSSICRALVTGYCGAGEVEIAESVLASFATEFRIFDTQSFNALVESLAEEGNVDKLMNVQEKMLKLGYTPNTATCKFFISGLQKAVGFRKKCVLQAGIFKDSVGDNTKTGY</sequence>
<feature type="repeat" description="PPR" evidence="3">
    <location>
        <begin position="182"/>
        <end position="216"/>
    </location>
</feature>
<dbReference type="Pfam" id="PF13041">
    <property type="entry name" value="PPR_2"/>
    <property type="match status" value="3"/>
</dbReference>
<feature type="repeat" description="PPR" evidence="3">
    <location>
        <begin position="357"/>
        <end position="391"/>
    </location>
</feature>
<feature type="repeat" description="PPR" evidence="3">
    <location>
        <begin position="567"/>
        <end position="601"/>
    </location>
</feature>
<evidence type="ECO:0000256" key="3">
    <source>
        <dbReference type="PROSITE-ProRule" id="PRU00708"/>
    </source>
</evidence>
<dbReference type="NCBIfam" id="TIGR00756">
    <property type="entry name" value="PPR"/>
    <property type="match status" value="9"/>
</dbReference>
<dbReference type="PANTHER" id="PTHR46128:SF211">
    <property type="entry name" value="PENTACOTRIPEPTIDE-REPEAT REGION OF PRORP DOMAIN-CONTAINING PROTEIN"/>
    <property type="match status" value="1"/>
</dbReference>
<evidence type="ECO:0008006" key="7">
    <source>
        <dbReference type="Google" id="ProtNLM"/>
    </source>
</evidence>
<dbReference type="Gramene" id="Kaladp0671s0020.1.v1.1">
    <property type="protein sequence ID" value="Kaladp0671s0020.1.v1.1.CDS.1"/>
    <property type="gene ID" value="Kaladp0671s0020.v1.1"/>
</dbReference>
<dbReference type="PROSITE" id="PS51375">
    <property type="entry name" value="PPR"/>
    <property type="match status" value="9"/>
</dbReference>
<dbReference type="Proteomes" id="UP000594263">
    <property type="component" value="Unplaced"/>
</dbReference>
<dbReference type="Gene3D" id="1.25.40.10">
    <property type="entry name" value="Tetratricopeptide repeat domain"/>
    <property type="match status" value="4"/>
</dbReference>
<name>A0A7N0VEI1_KALFE</name>
<evidence type="ECO:0000313" key="5">
    <source>
        <dbReference type="EnsemblPlants" id="Kaladp0671s0020.1.v1.1.CDS.1"/>
    </source>
</evidence>
<dbReference type="PANTHER" id="PTHR46128">
    <property type="entry name" value="MITOCHONDRIAL GROUP I INTRON SPLICING FACTOR CCM1"/>
    <property type="match status" value="1"/>
</dbReference>
<feature type="repeat" description="PPR" evidence="3">
    <location>
        <begin position="462"/>
        <end position="496"/>
    </location>
</feature>
<proteinExistence type="inferred from homology"/>
<protein>
    <recommendedName>
        <fullName evidence="7">Pentatricopeptide repeat-containing protein</fullName>
    </recommendedName>
</protein>
<dbReference type="EnsemblPlants" id="Kaladp0671s0020.1.v1.1">
    <property type="protein sequence ID" value="Kaladp0671s0020.1.v1.1.CDS.1"/>
    <property type="gene ID" value="Kaladp0671s0020.v1.1"/>
</dbReference>
<keyword evidence="6" id="KW-1185">Reference proteome</keyword>
<evidence type="ECO:0000256" key="2">
    <source>
        <dbReference type="ARBA" id="ARBA00022737"/>
    </source>
</evidence>
<evidence type="ECO:0000256" key="1">
    <source>
        <dbReference type="ARBA" id="ARBA00007626"/>
    </source>
</evidence>